<keyword evidence="2" id="KW-1185">Reference proteome</keyword>
<accession>A0ACC3CBV9</accession>
<name>A0ACC3CBV9_PYRYE</name>
<gene>
    <name evidence="1" type="ORF">I4F81_010164</name>
</gene>
<sequence length="412" mass="46437">MRNEELIVDPVHKDTPQGHAGEAAASLGVWAYPVFIFIPLLFVAVVFAIVPFGNPFDRSFSGQAVFVLVTNLAVTAAIAYLGVQNLLGILAVGLCVLGVYGTLAATRPEERAKVWAFFTHFQLPLLFHITTLTLYMVVYRSASAVVQGVLVFALNLFTFIFRRIMLSLLDAYPLELTMLFSGLWIQSLADMVQTFSFPQVSNPKVFAAAWVAQSFGNVALLIFVSDVWIFKLRPVIKTYVVNAFKGNFPIPPIPEPDYTFKPEDRGHSANVGSYRRRQFRFWIWKVVSQAVANLFYLVLSPVLRYGLNKERFPFGPTLPLNGWRNSMLYAGGNLVFIAMVTALGYFVLYKWHHTSFHEVRAIQIHEFRSYTYVGFVVAILTHNLILALGMLLQHYCVFSSFADCRFANIVET</sequence>
<evidence type="ECO:0000313" key="1">
    <source>
        <dbReference type="EMBL" id="KAK1867659.1"/>
    </source>
</evidence>
<evidence type="ECO:0000313" key="2">
    <source>
        <dbReference type="Proteomes" id="UP000798662"/>
    </source>
</evidence>
<organism evidence="1 2">
    <name type="scientific">Pyropia yezoensis</name>
    <name type="common">Susabi-nori</name>
    <name type="synonym">Porphyra yezoensis</name>
    <dbReference type="NCBI Taxonomy" id="2788"/>
    <lineage>
        <taxon>Eukaryota</taxon>
        <taxon>Rhodophyta</taxon>
        <taxon>Bangiophyceae</taxon>
        <taxon>Bangiales</taxon>
        <taxon>Bangiaceae</taxon>
        <taxon>Pyropia</taxon>
    </lineage>
</organism>
<proteinExistence type="predicted"/>
<protein>
    <submittedName>
        <fullName evidence="1">Uncharacterized protein</fullName>
    </submittedName>
</protein>
<dbReference type="EMBL" id="CM020620">
    <property type="protein sequence ID" value="KAK1867659.1"/>
    <property type="molecule type" value="Genomic_DNA"/>
</dbReference>
<dbReference type="Proteomes" id="UP000798662">
    <property type="component" value="Chromosome 3"/>
</dbReference>
<reference evidence="1" key="1">
    <citation type="submission" date="2019-11" db="EMBL/GenBank/DDBJ databases">
        <title>Nori genome reveals adaptations in red seaweeds to the harsh intertidal environment.</title>
        <authorList>
            <person name="Wang D."/>
            <person name="Mao Y."/>
        </authorList>
    </citation>
    <scope>NUCLEOTIDE SEQUENCE</scope>
    <source>
        <tissue evidence="1">Gametophyte</tissue>
    </source>
</reference>
<comment type="caution">
    <text evidence="1">The sequence shown here is derived from an EMBL/GenBank/DDBJ whole genome shotgun (WGS) entry which is preliminary data.</text>
</comment>